<dbReference type="EMBL" id="KB822723">
    <property type="protein sequence ID" value="ETN37897.1"/>
    <property type="molecule type" value="Genomic_DNA"/>
</dbReference>
<keyword evidence="1" id="KW-0853">WD repeat</keyword>
<dbReference type="GeneID" id="19974859"/>
<accession>W2RN77</accession>
<evidence type="ECO:0000256" key="3">
    <source>
        <dbReference type="ARBA" id="ARBA00043952"/>
    </source>
</evidence>
<dbReference type="PANTHER" id="PTHR46042:SF1">
    <property type="entry name" value="DIPHTHINE METHYLTRANSFERASE"/>
    <property type="match status" value="1"/>
</dbReference>
<dbReference type="InterPro" id="IPR052415">
    <property type="entry name" value="Diphthine_MTase"/>
</dbReference>
<evidence type="ECO:0000313" key="4">
    <source>
        <dbReference type="EMBL" id="ETN37897.1"/>
    </source>
</evidence>
<dbReference type="PANTHER" id="PTHR46042">
    <property type="entry name" value="DIPHTHINE METHYLTRANSFERASE"/>
    <property type="match status" value="1"/>
</dbReference>
<gene>
    <name evidence="4" type="ORF">HMPREF1541_07520</name>
</gene>
<dbReference type="eggNOG" id="KOG0280">
    <property type="taxonomic scope" value="Eukaryota"/>
</dbReference>
<evidence type="ECO:0000256" key="1">
    <source>
        <dbReference type="ARBA" id="ARBA00022574"/>
    </source>
</evidence>
<keyword evidence="2" id="KW-0677">Repeat</keyword>
<dbReference type="STRING" id="1220924.W2RN77"/>
<dbReference type="InterPro" id="IPR015943">
    <property type="entry name" value="WD40/YVTN_repeat-like_dom_sf"/>
</dbReference>
<comment type="pathway">
    <text evidence="3">Protein modification.</text>
</comment>
<organism evidence="4 5">
    <name type="scientific">Cyphellophora europaea (strain CBS 101466)</name>
    <name type="common">Phialophora europaea</name>
    <dbReference type="NCBI Taxonomy" id="1220924"/>
    <lineage>
        <taxon>Eukaryota</taxon>
        <taxon>Fungi</taxon>
        <taxon>Dikarya</taxon>
        <taxon>Ascomycota</taxon>
        <taxon>Pezizomycotina</taxon>
        <taxon>Eurotiomycetes</taxon>
        <taxon>Chaetothyriomycetidae</taxon>
        <taxon>Chaetothyriales</taxon>
        <taxon>Cyphellophoraceae</taxon>
        <taxon>Cyphellophora</taxon>
    </lineage>
</organism>
<dbReference type="InParanoid" id="W2RN77"/>
<dbReference type="FunCoup" id="W2RN77">
    <property type="interactions" value="122"/>
</dbReference>
<sequence length="565" mass="64414">MPRWNPKQINEWHTRSSEYDPDVITICPVHPDLMITGTYQLVKATERQIFPGQFRQGSIYVNLVSPTWRPAFPGQQTPKLAKRKLPAAILDIHFHPLDGTLLGVALSDMTIHFFRFVKRADILSRRILTELLSLGSIEVASRDEDGLLVLCTQFRWLDMYEECGNPKKYTNTITTHMVVSLSTGEIITVKVKLPGVRSTFDPRLAHKPGPISFSRESVHWHTEEAWTVITIPISSTVTSQTSLLLSGGDDSKLIAAMVQFDTTTHAEEHNQTSPQALWTDSKTHTGGVTAIHPLPPPLTNDPAPPPILILTGSYDEHLRLFTLSPHTFRRQPLQPIAEAHLLGGVWRIKLMDNYIIPLQPIPPEMALNPDNTTESAQKINSNGKKRPLPPHETHYILLVATMHASVQIVRLVHTPFPTEEGENWSMTVLARLKPDAHNSVVYGADARKEWPQSKYNLEGVAARDEGDGHLHEHLEELRLKRLVRQVGVDVAWADQSKETRPSWKSWSEELRGEVRTAWEKEQWERSVGRYTCLSISFYDRKICTWVWRDEKRKEGIELQEFLERY</sequence>
<dbReference type="SUPFAM" id="SSF50978">
    <property type="entry name" value="WD40 repeat-like"/>
    <property type="match status" value="1"/>
</dbReference>
<dbReference type="GO" id="GO:0017183">
    <property type="term" value="P:protein histidyl modification to diphthamide"/>
    <property type="evidence" value="ECO:0007669"/>
    <property type="project" value="TreeGrafter"/>
</dbReference>
<dbReference type="VEuPathDB" id="FungiDB:HMPREF1541_07520"/>
<dbReference type="Proteomes" id="UP000030752">
    <property type="component" value="Unassembled WGS sequence"/>
</dbReference>
<dbReference type="Gene3D" id="2.130.10.10">
    <property type="entry name" value="YVTN repeat-like/Quinoprotein amine dehydrogenase"/>
    <property type="match status" value="1"/>
</dbReference>
<protein>
    <submittedName>
        <fullName evidence="4">Uncharacterized protein</fullName>
    </submittedName>
</protein>
<reference evidence="4 5" key="1">
    <citation type="submission" date="2013-03" db="EMBL/GenBank/DDBJ databases">
        <title>The Genome Sequence of Phialophora europaea CBS 101466.</title>
        <authorList>
            <consortium name="The Broad Institute Genomics Platform"/>
            <person name="Cuomo C."/>
            <person name="de Hoog S."/>
            <person name="Gorbushina A."/>
            <person name="Walker B."/>
            <person name="Young S.K."/>
            <person name="Zeng Q."/>
            <person name="Gargeya S."/>
            <person name="Fitzgerald M."/>
            <person name="Haas B."/>
            <person name="Abouelleil A."/>
            <person name="Allen A.W."/>
            <person name="Alvarado L."/>
            <person name="Arachchi H.M."/>
            <person name="Berlin A.M."/>
            <person name="Chapman S.B."/>
            <person name="Gainer-Dewar J."/>
            <person name="Goldberg J."/>
            <person name="Griggs A."/>
            <person name="Gujja S."/>
            <person name="Hansen M."/>
            <person name="Howarth C."/>
            <person name="Imamovic A."/>
            <person name="Ireland A."/>
            <person name="Larimer J."/>
            <person name="McCowan C."/>
            <person name="Murphy C."/>
            <person name="Pearson M."/>
            <person name="Poon T.W."/>
            <person name="Priest M."/>
            <person name="Roberts A."/>
            <person name="Saif S."/>
            <person name="Shea T."/>
            <person name="Sisk P."/>
            <person name="Sykes S."/>
            <person name="Wortman J."/>
            <person name="Nusbaum C."/>
            <person name="Birren B."/>
        </authorList>
    </citation>
    <scope>NUCLEOTIDE SEQUENCE [LARGE SCALE GENOMIC DNA]</scope>
    <source>
        <strain evidence="4 5">CBS 101466</strain>
    </source>
</reference>
<dbReference type="AlphaFoldDB" id="W2RN77"/>
<dbReference type="InterPro" id="IPR036322">
    <property type="entry name" value="WD40_repeat_dom_sf"/>
</dbReference>
<dbReference type="HOGENOM" id="CLU_036100_1_0_1"/>
<proteinExistence type="predicted"/>
<keyword evidence="5" id="KW-1185">Reference proteome</keyword>
<dbReference type="GO" id="GO:0061685">
    <property type="term" value="F:diphthine methylesterase activity"/>
    <property type="evidence" value="ECO:0007669"/>
    <property type="project" value="TreeGrafter"/>
</dbReference>
<dbReference type="RefSeq" id="XP_008720066.1">
    <property type="nucleotide sequence ID" value="XM_008721844.1"/>
</dbReference>
<name>W2RN77_CYPE1</name>
<evidence type="ECO:0000256" key="2">
    <source>
        <dbReference type="ARBA" id="ARBA00022737"/>
    </source>
</evidence>
<dbReference type="OrthoDB" id="1930760at2759"/>
<evidence type="ECO:0000313" key="5">
    <source>
        <dbReference type="Proteomes" id="UP000030752"/>
    </source>
</evidence>
<dbReference type="GO" id="GO:0005737">
    <property type="term" value="C:cytoplasm"/>
    <property type="evidence" value="ECO:0007669"/>
    <property type="project" value="TreeGrafter"/>
</dbReference>